<organism evidence="2 3">
    <name type="scientific">Kingdonia uniflora</name>
    <dbReference type="NCBI Taxonomy" id="39325"/>
    <lineage>
        <taxon>Eukaryota</taxon>
        <taxon>Viridiplantae</taxon>
        <taxon>Streptophyta</taxon>
        <taxon>Embryophyta</taxon>
        <taxon>Tracheophyta</taxon>
        <taxon>Spermatophyta</taxon>
        <taxon>Magnoliopsida</taxon>
        <taxon>Ranunculales</taxon>
        <taxon>Circaeasteraceae</taxon>
        <taxon>Kingdonia</taxon>
    </lineage>
</organism>
<evidence type="ECO:0000256" key="1">
    <source>
        <dbReference type="SAM" id="MobiDB-lite"/>
    </source>
</evidence>
<dbReference type="CDD" id="cd18917">
    <property type="entry name" value="bHLH_AtSAC51_like"/>
    <property type="match status" value="1"/>
</dbReference>
<protein>
    <submittedName>
        <fullName evidence="2">Uncharacterized protein</fullName>
    </submittedName>
</protein>
<comment type="caution">
    <text evidence="2">The sequence shown here is derived from an EMBL/GenBank/DDBJ whole genome shotgun (WGS) entry which is preliminary data.</text>
</comment>
<dbReference type="PANTHER" id="PTHR36066:SF2">
    <property type="entry name" value="TRANSCRIPTION FACTOR BHLH145"/>
    <property type="match status" value="1"/>
</dbReference>
<keyword evidence="3" id="KW-1185">Reference proteome</keyword>
<dbReference type="AlphaFoldDB" id="A0A7J7NEB7"/>
<dbReference type="EMBL" id="JACGCM010000843">
    <property type="protein sequence ID" value="KAF6165571.1"/>
    <property type="molecule type" value="Genomic_DNA"/>
</dbReference>
<dbReference type="OrthoDB" id="777433at2759"/>
<gene>
    <name evidence="2" type="ORF">GIB67_006461</name>
</gene>
<accession>A0A7J7NEB7</accession>
<sequence>MRRDSGIPQQHLPWIAPNLSCAYLMPEPGWENCFQDFVLPSGHMASTNYSLQDLGGSESPLLKPRQASEQQGWFYGLPRHRQALIPAPISVPIMAMEEPKMMGTSTGQKRFLIFDHVQTPTPNSAPILPKEPNIVGTTGQKRFLIFDQSGSRTSLIFSSLAGSPVQQPSLGYLNLFNSCGVNVEAPMPNNPVDQAEAVISDGFDDNYGTDEKSEMHEDTEELNALLYSDDDYESDDEEVSTGHSPGEMTDYEKEEVASSGGPTKRKRETDQEETELLDTASSGGPIAMPQSDFETESICGEGRTQEGDGATSILSHNKRIKRKRILETVGILRRIIPGGMDKDALLVLDEAIQYVKSLKLKAKSLGENL</sequence>
<name>A0A7J7NEB7_9MAGN</name>
<evidence type="ECO:0000313" key="3">
    <source>
        <dbReference type="Proteomes" id="UP000541444"/>
    </source>
</evidence>
<dbReference type="Proteomes" id="UP000541444">
    <property type="component" value="Unassembled WGS sequence"/>
</dbReference>
<dbReference type="PANTHER" id="PTHR36066">
    <property type="entry name" value="TRANSCRIPTION FACTOR BHLH145"/>
    <property type="match status" value="1"/>
</dbReference>
<proteinExistence type="predicted"/>
<dbReference type="InterPro" id="IPR037546">
    <property type="entry name" value="SAC51-like"/>
</dbReference>
<evidence type="ECO:0000313" key="2">
    <source>
        <dbReference type="EMBL" id="KAF6165571.1"/>
    </source>
</evidence>
<reference evidence="2 3" key="1">
    <citation type="journal article" date="2020" name="IScience">
        <title>Genome Sequencing of the Endangered Kingdonia uniflora (Circaeasteraceae, Ranunculales) Reveals Potential Mechanisms of Evolutionary Specialization.</title>
        <authorList>
            <person name="Sun Y."/>
            <person name="Deng T."/>
            <person name="Zhang A."/>
            <person name="Moore M.J."/>
            <person name="Landis J.B."/>
            <person name="Lin N."/>
            <person name="Zhang H."/>
            <person name="Zhang X."/>
            <person name="Huang J."/>
            <person name="Zhang X."/>
            <person name="Sun H."/>
            <person name="Wang H."/>
        </authorList>
    </citation>
    <scope>NUCLEOTIDE SEQUENCE [LARGE SCALE GENOMIC DNA]</scope>
    <source>
        <strain evidence="2">TB1705</strain>
        <tissue evidence="2">Leaf</tissue>
    </source>
</reference>
<dbReference type="Pfam" id="PF23173">
    <property type="entry name" value="bHLH_SAC51"/>
    <property type="match status" value="1"/>
</dbReference>
<feature type="region of interest" description="Disordered" evidence="1">
    <location>
        <begin position="232"/>
        <end position="291"/>
    </location>
</feature>